<dbReference type="NCBIfam" id="TIGR00797">
    <property type="entry name" value="matE"/>
    <property type="match status" value="1"/>
</dbReference>
<keyword evidence="9" id="KW-1185">Reference proteome</keyword>
<feature type="transmembrane region" description="Helical" evidence="7">
    <location>
        <begin position="49"/>
        <end position="73"/>
    </location>
</feature>
<dbReference type="Pfam" id="PF01554">
    <property type="entry name" value="MatE"/>
    <property type="match status" value="2"/>
</dbReference>
<gene>
    <name evidence="8" type="ORF">OCV99_05410</name>
</gene>
<keyword evidence="6 7" id="KW-0472">Membrane</keyword>
<feature type="transmembrane region" description="Helical" evidence="7">
    <location>
        <begin position="405"/>
        <end position="425"/>
    </location>
</feature>
<evidence type="ECO:0000256" key="4">
    <source>
        <dbReference type="ARBA" id="ARBA00022692"/>
    </source>
</evidence>
<dbReference type="PANTHER" id="PTHR43823:SF3">
    <property type="entry name" value="MULTIDRUG EXPORT PROTEIN MEPA"/>
    <property type="match status" value="1"/>
</dbReference>
<sequence>MESSRGKIIFSNVAPAILSNACVFLFSVVDGIFVGNGAGSQALGAVNLALPFVLLAQALNAMASIGGVTITAIRFGRGDKEGAQNAFMHSLTLNLIVGIFITLCGSGFTGLVSGLLGASGEYVSLVKEYIFWYALFAIPNALSLNLQFFCRNDGSPGLVAVTNVISSGLNIFLDWLFVFPMQMGVMGAAVATGISQTVGLLVIVTHYIFKKGDLRIQRYQPQLKLFKKIIFRGLPEAIAQFSTPVTTLCMNYTLMAAFGDIGINAFAIISYLSSFTMSVFFGASEGMQPLFGQAYGAKKDDDLKYYYRVGQMISVIGSVLCVAVYVLFPHVLCQLFGATGETLEFTSAHMWEYCWGFIVGSVNTMLSAYFYSTKRSGQAIALNIVRSLVLNSLVITVLPKIFGNAVVWHTFGIYEVLVLIIALVLKRVSEKRGIIYR</sequence>
<reference evidence="8 9" key="1">
    <citation type="journal article" date="2021" name="ISME Commun">
        <title>Automated analysis of genomic sequences facilitates high-throughput and comprehensive description of bacteria.</title>
        <authorList>
            <person name="Hitch T.C.A."/>
        </authorList>
    </citation>
    <scope>NUCLEOTIDE SEQUENCE [LARGE SCALE GENOMIC DNA]</scope>
    <source>
        <strain evidence="8 9">Sanger_03</strain>
    </source>
</reference>
<feature type="transmembrane region" description="Helical" evidence="7">
    <location>
        <begin position="261"/>
        <end position="284"/>
    </location>
</feature>
<evidence type="ECO:0000313" key="8">
    <source>
        <dbReference type="EMBL" id="MCU6686000.1"/>
    </source>
</evidence>
<dbReference type="Proteomes" id="UP001652431">
    <property type="component" value="Unassembled WGS sequence"/>
</dbReference>
<evidence type="ECO:0000256" key="7">
    <source>
        <dbReference type="SAM" id="Phobius"/>
    </source>
</evidence>
<organism evidence="8 9">
    <name type="scientific">Dorea acetigenes</name>
    <dbReference type="NCBI Taxonomy" id="2981787"/>
    <lineage>
        <taxon>Bacteria</taxon>
        <taxon>Bacillati</taxon>
        <taxon>Bacillota</taxon>
        <taxon>Clostridia</taxon>
        <taxon>Lachnospirales</taxon>
        <taxon>Lachnospiraceae</taxon>
        <taxon>Dorea</taxon>
    </lineage>
</organism>
<feature type="transmembrane region" description="Helical" evidence="7">
    <location>
        <begin position="130"/>
        <end position="150"/>
    </location>
</feature>
<dbReference type="InterPro" id="IPR002528">
    <property type="entry name" value="MATE_fam"/>
</dbReference>
<feature type="transmembrane region" description="Helical" evidence="7">
    <location>
        <begin position="9"/>
        <end position="29"/>
    </location>
</feature>
<comment type="caution">
    <text evidence="8">The sequence shown here is derived from an EMBL/GenBank/DDBJ whole genome shotgun (WGS) entry which is preliminary data.</text>
</comment>
<feature type="transmembrane region" description="Helical" evidence="7">
    <location>
        <begin position="305"/>
        <end position="328"/>
    </location>
</feature>
<feature type="transmembrane region" description="Helical" evidence="7">
    <location>
        <begin position="185"/>
        <end position="209"/>
    </location>
</feature>
<evidence type="ECO:0000256" key="1">
    <source>
        <dbReference type="ARBA" id="ARBA00004651"/>
    </source>
</evidence>
<feature type="transmembrane region" description="Helical" evidence="7">
    <location>
        <begin position="157"/>
        <end position="179"/>
    </location>
</feature>
<evidence type="ECO:0000256" key="6">
    <source>
        <dbReference type="ARBA" id="ARBA00023136"/>
    </source>
</evidence>
<dbReference type="InterPro" id="IPR048279">
    <property type="entry name" value="MdtK-like"/>
</dbReference>
<feature type="transmembrane region" description="Helical" evidence="7">
    <location>
        <begin position="348"/>
        <end position="372"/>
    </location>
</feature>
<accession>A0ABT2RKT1</accession>
<keyword evidence="4 7" id="KW-0812">Transmembrane</keyword>
<dbReference type="PIRSF" id="PIRSF006603">
    <property type="entry name" value="DinF"/>
    <property type="match status" value="1"/>
</dbReference>
<keyword evidence="5 7" id="KW-1133">Transmembrane helix</keyword>
<protein>
    <submittedName>
        <fullName evidence="8">MATE family efflux transporter</fullName>
    </submittedName>
</protein>
<name>A0ABT2RKT1_9FIRM</name>
<evidence type="ECO:0000313" key="9">
    <source>
        <dbReference type="Proteomes" id="UP001652431"/>
    </source>
</evidence>
<keyword evidence="3" id="KW-1003">Cell membrane</keyword>
<evidence type="ECO:0000256" key="3">
    <source>
        <dbReference type="ARBA" id="ARBA00022475"/>
    </source>
</evidence>
<dbReference type="EMBL" id="JAOQJU010000003">
    <property type="protein sequence ID" value="MCU6686000.1"/>
    <property type="molecule type" value="Genomic_DNA"/>
</dbReference>
<comment type="subcellular location">
    <subcellularLocation>
        <location evidence="1">Cell membrane</location>
        <topology evidence="1">Multi-pass membrane protein</topology>
    </subcellularLocation>
</comment>
<evidence type="ECO:0000256" key="2">
    <source>
        <dbReference type="ARBA" id="ARBA00022448"/>
    </source>
</evidence>
<dbReference type="RefSeq" id="WP_158368955.1">
    <property type="nucleotide sequence ID" value="NZ_JAOQJU010000003.1"/>
</dbReference>
<dbReference type="InterPro" id="IPR051327">
    <property type="entry name" value="MATE_MepA_subfamily"/>
</dbReference>
<proteinExistence type="predicted"/>
<dbReference type="PANTHER" id="PTHR43823">
    <property type="entry name" value="SPORULATION PROTEIN YKVU"/>
    <property type="match status" value="1"/>
</dbReference>
<evidence type="ECO:0000256" key="5">
    <source>
        <dbReference type="ARBA" id="ARBA00022989"/>
    </source>
</evidence>
<keyword evidence="2" id="KW-0813">Transport</keyword>
<feature type="transmembrane region" description="Helical" evidence="7">
    <location>
        <begin position="93"/>
        <end position="118"/>
    </location>
</feature>